<sequence length="196" mass="22216">MPRRKMDINKPRRADYQVPRERISGLRNLPHLGSQQLPKPHRRSHLLYYGDFAGSNQERPPVLVHRRKSLGDAFQSVRHKWARDKATNSGPKTHPPKSISLETELSTDESECDPSFFVVDTAATTPPQLDVLSELHQGNLERSSTFRTALEKAAADIDIKYGTTQSSPTHKSRPRISSYHTTMPDNAYFTTTLPRS</sequence>
<evidence type="ECO:0000313" key="3">
    <source>
        <dbReference type="Proteomes" id="UP000050424"/>
    </source>
</evidence>
<dbReference type="Proteomes" id="UP000050424">
    <property type="component" value="Unassembled WGS sequence"/>
</dbReference>
<accession>A0A0P7BLM2</accession>
<organism evidence="2 3">
    <name type="scientific">Neonectria ditissima</name>
    <dbReference type="NCBI Taxonomy" id="78410"/>
    <lineage>
        <taxon>Eukaryota</taxon>
        <taxon>Fungi</taxon>
        <taxon>Dikarya</taxon>
        <taxon>Ascomycota</taxon>
        <taxon>Pezizomycotina</taxon>
        <taxon>Sordariomycetes</taxon>
        <taxon>Hypocreomycetidae</taxon>
        <taxon>Hypocreales</taxon>
        <taxon>Nectriaceae</taxon>
        <taxon>Neonectria</taxon>
    </lineage>
</organism>
<dbReference type="AlphaFoldDB" id="A0A0P7BLM2"/>
<feature type="region of interest" description="Disordered" evidence="1">
    <location>
        <begin position="81"/>
        <end position="105"/>
    </location>
</feature>
<comment type="caution">
    <text evidence="2">The sequence shown here is derived from an EMBL/GenBank/DDBJ whole genome shotgun (WGS) entry which is preliminary data.</text>
</comment>
<reference evidence="2 3" key="1">
    <citation type="submission" date="2015-09" db="EMBL/GenBank/DDBJ databases">
        <title>Draft genome of a European isolate of the apple canker pathogen Neonectria ditissima.</title>
        <authorList>
            <person name="Gomez-Cortecero A."/>
            <person name="Harrison R.J."/>
            <person name="Armitage A.D."/>
        </authorList>
    </citation>
    <scope>NUCLEOTIDE SEQUENCE [LARGE SCALE GENOMIC DNA]</scope>
    <source>
        <strain evidence="2 3">R09/05</strain>
    </source>
</reference>
<evidence type="ECO:0000313" key="2">
    <source>
        <dbReference type="EMBL" id="KPM46177.1"/>
    </source>
</evidence>
<name>A0A0P7BLM2_9HYPO</name>
<keyword evidence="3" id="KW-1185">Reference proteome</keyword>
<evidence type="ECO:0000256" key="1">
    <source>
        <dbReference type="SAM" id="MobiDB-lite"/>
    </source>
</evidence>
<feature type="region of interest" description="Disordered" evidence="1">
    <location>
        <begin position="161"/>
        <end position="185"/>
    </location>
</feature>
<dbReference type="OrthoDB" id="5066694at2759"/>
<dbReference type="EMBL" id="LKCW01000002">
    <property type="protein sequence ID" value="KPM46177.1"/>
    <property type="molecule type" value="Genomic_DNA"/>
</dbReference>
<gene>
    <name evidence="2" type="ORF">AK830_g335</name>
</gene>
<proteinExistence type="predicted"/>
<protein>
    <submittedName>
        <fullName evidence="2">Uncharacterized protein</fullName>
    </submittedName>
</protein>